<proteinExistence type="inferred from homology"/>
<organism evidence="3 4">
    <name type="scientific">Nitrincola tapanii</name>
    <dbReference type="NCBI Taxonomy" id="1708751"/>
    <lineage>
        <taxon>Bacteria</taxon>
        <taxon>Pseudomonadati</taxon>
        <taxon>Pseudomonadota</taxon>
        <taxon>Gammaproteobacteria</taxon>
        <taxon>Oceanospirillales</taxon>
        <taxon>Oceanospirillaceae</taxon>
        <taxon>Nitrincola</taxon>
    </lineage>
</organism>
<dbReference type="PRINTS" id="PR00377">
    <property type="entry name" value="IMPHPHTASES"/>
</dbReference>
<evidence type="ECO:0000313" key="4">
    <source>
        <dbReference type="Proteomes" id="UP000325302"/>
    </source>
</evidence>
<dbReference type="InterPro" id="IPR000760">
    <property type="entry name" value="Inositol_monophosphatase-like"/>
</dbReference>
<comment type="caution">
    <text evidence="3">The sequence shown here is derived from an EMBL/GenBank/DDBJ whole genome shotgun (WGS) entry which is preliminary data.</text>
</comment>
<accession>A0A5A9W5A3</accession>
<dbReference type="GO" id="GO:0008934">
    <property type="term" value="F:inositol monophosphate 1-phosphatase activity"/>
    <property type="evidence" value="ECO:0007669"/>
    <property type="project" value="TreeGrafter"/>
</dbReference>
<comment type="cofactor">
    <cofactor evidence="2">
        <name>Mg(2+)</name>
        <dbReference type="ChEBI" id="CHEBI:18420"/>
    </cofactor>
</comment>
<dbReference type="AlphaFoldDB" id="A0A5A9W5A3"/>
<name>A0A5A9W5A3_9GAMM</name>
<dbReference type="RefSeq" id="WP_149390931.1">
    <property type="nucleotide sequence ID" value="NZ_SMRS01000005.1"/>
</dbReference>
<keyword evidence="2" id="KW-0460">Magnesium</keyword>
<dbReference type="GO" id="GO:0007165">
    <property type="term" value="P:signal transduction"/>
    <property type="evidence" value="ECO:0007669"/>
    <property type="project" value="TreeGrafter"/>
</dbReference>
<dbReference type="EMBL" id="SMRS01000005">
    <property type="protein sequence ID" value="KAA0874751.1"/>
    <property type="molecule type" value="Genomic_DNA"/>
</dbReference>
<dbReference type="PANTHER" id="PTHR20854:SF4">
    <property type="entry name" value="INOSITOL-1-MONOPHOSPHATASE-RELATED"/>
    <property type="match status" value="1"/>
</dbReference>
<dbReference type="SUPFAM" id="SSF56655">
    <property type="entry name" value="Carbohydrate phosphatase"/>
    <property type="match status" value="1"/>
</dbReference>
<dbReference type="Pfam" id="PF00459">
    <property type="entry name" value="Inositol_P"/>
    <property type="match status" value="1"/>
</dbReference>
<comment type="similarity">
    <text evidence="1">Belongs to the inositol monophosphatase superfamily.</text>
</comment>
<evidence type="ECO:0000313" key="3">
    <source>
        <dbReference type="EMBL" id="KAA0874751.1"/>
    </source>
</evidence>
<sequence>MQPIVNIALRAARLAGEQVTRAVERLDLIKSEQSGVAEFIAETCTAAERTIVHTLQKAYPHHTLRGEFSGLHKAIGEGPNPCEWQINPLDSLENFSNGLPIFALSLTGRIQGRLEHALIINPITGEEFTASRGNGAQLNGRRLRVSPLKNLNGALIASGYHHRRGQQEVFAQHQRMIAEVIQSSGNTFSSGSTLLDLAYTAAGRLDGFFQAGLNEWEQEAGILLIQEAGGLVGDFRGGNQHLRTGQLVAGNPKIFKALLKTLQPLL</sequence>
<gene>
    <name evidence="3" type="ORF">E1H14_08005</name>
</gene>
<reference evidence="3 4" key="1">
    <citation type="submission" date="2019-03" db="EMBL/GenBank/DDBJ databases">
        <title>Nitrincola sp. nov. isolated from an Indian soda lake.</title>
        <authorList>
            <person name="Joshi A."/>
            <person name="Thite S.V."/>
            <person name="Joseph N."/>
            <person name="Dhotre D."/>
            <person name="Moorthy M."/>
            <person name="Shouche Y.S."/>
        </authorList>
    </citation>
    <scope>NUCLEOTIDE SEQUENCE [LARGE SCALE GENOMIC DNA]</scope>
    <source>
        <strain evidence="3 4">MEB193</strain>
    </source>
</reference>
<dbReference type="CDD" id="cd01637">
    <property type="entry name" value="IMPase_like"/>
    <property type="match status" value="1"/>
</dbReference>
<feature type="binding site" evidence="2">
    <location>
        <position position="67"/>
    </location>
    <ligand>
        <name>Mg(2+)</name>
        <dbReference type="ChEBI" id="CHEBI:18420"/>
        <label>1</label>
        <note>catalytic</note>
    </ligand>
</feature>
<dbReference type="Gene3D" id="3.30.540.10">
    <property type="entry name" value="Fructose-1,6-Bisphosphatase, subunit A, domain 1"/>
    <property type="match status" value="1"/>
</dbReference>
<dbReference type="GO" id="GO:0046872">
    <property type="term" value="F:metal ion binding"/>
    <property type="evidence" value="ECO:0007669"/>
    <property type="project" value="UniProtKB-KW"/>
</dbReference>
<evidence type="ECO:0000256" key="1">
    <source>
        <dbReference type="ARBA" id="ARBA00009759"/>
    </source>
</evidence>
<dbReference type="Proteomes" id="UP000325302">
    <property type="component" value="Unassembled WGS sequence"/>
</dbReference>
<feature type="binding site" evidence="2">
    <location>
        <position position="90"/>
    </location>
    <ligand>
        <name>Mg(2+)</name>
        <dbReference type="ChEBI" id="CHEBI:18420"/>
        <label>2</label>
    </ligand>
</feature>
<dbReference type="Gene3D" id="3.40.190.80">
    <property type="match status" value="1"/>
</dbReference>
<dbReference type="OrthoDB" id="9785695at2"/>
<dbReference type="PANTHER" id="PTHR20854">
    <property type="entry name" value="INOSITOL MONOPHOSPHATASE"/>
    <property type="match status" value="1"/>
</dbReference>
<evidence type="ECO:0000256" key="2">
    <source>
        <dbReference type="PIRSR" id="PIRSR600760-2"/>
    </source>
</evidence>
<dbReference type="GO" id="GO:0006020">
    <property type="term" value="P:inositol metabolic process"/>
    <property type="evidence" value="ECO:0007669"/>
    <property type="project" value="TreeGrafter"/>
</dbReference>
<protein>
    <submittedName>
        <fullName evidence="3">Inositol monophosphatase</fullName>
    </submittedName>
</protein>
<keyword evidence="2" id="KW-0479">Metal-binding</keyword>
<keyword evidence="4" id="KW-1185">Reference proteome</keyword>
<feature type="binding site" evidence="2">
    <location>
        <position position="89"/>
    </location>
    <ligand>
        <name>Mg(2+)</name>
        <dbReference type="ChEBI" id="CHEBI:18420"/>
        <label>1</label>
        <note>catalytic</note>
    </ligand>
</feature>